<feature type="transmembrane region" description="Helical" evidence="9">
    <location>
        <begin position="123"/>
        <end position="143"/>
    </location>
</feature>
<keyword evidence="6 9" id="KW-0378">Hydrolase</keyword>
<protein>
    <recommendedName>
        <fullName evidence="9">Lipoprotein signal peptidase</fullName>
        <ecNumber evidence="9">3.4.23.36</ecNumber>
    </recommendedName>
    <alternativeName>
        <fullName evidence="9">Prolipoprotein signal peptidase</fullName>
    </alternativeName>
    <alternativeName>
        <fullName evidence="9">Signal peptidase II</fullName>
        <shortName evidence="9">SPase II</shortName>
    </alternativeName>
</protein>
<evidence type="ECO:0000256" key="9">
    <source>
        <dbReference type="HAMAP-Rule" id="MF_00161"/>
    </source>
</evidence>
<gene>
    <name evidence="9" type="primary">lspA</name>
    <name evidence="12" type="ORF">K227x_09360</name>
</gene>
<comment type="pathway">
    <text evidence="9">Protein modification; lipoprotein biosynthesis (signal peptide cleavage).</text>
</comment>
<feature type="transmembrane region" description="Helical" evidence="9">
    <location>
        <begin position="150"/>
        <end position="169"/>
    </location>
</feature>
<evidence type="ECO:0000256" key="1">
    <source>
        <dbReference type="ARBA" id="ARBA00006139"/>
    </source>
</evidence>
<dbReference type="GO" id="GO:0006508">
    <property type="term" value="P:proteolysis"/>
    <property type="evidence" value="ECO:0007669"/>
    <property type="project" value="UniProtKB-KW"/>
</dbReference>
<dbReference type="EMBL" id="CP036525">
    <property type="protein sequence ID" value="QDT02558.1"/>
    <property type="molecule type" value="Genomic_DNA"/>
</dbReference>
<dbReference type="HAMAP" id="MF_00161">
    <property type="entry name" value="LspA"/>
    <property type="match status" value="1"/>
</dbReference>
<comment type="catalytic activity">
    <reaction evidence="9">
        <text>Release of signal peptides from bacterial membrane prolipoproteins. Hydrolyzes -Xaa-Yaa-Zaa-|-(S,diacylglyceryl)Cys-, in which Xaa is hydrophobic (preferably Leu), and Yaa (Ala or Ser) and Zaa (Gly or Ala) have small, neutral side chains.</text>
        <dbReference type="EC" id="3.4.23.36"/>
    </reaction>
</comment>
<evidence type="ECO:0000256" key="7">
    <source>
        <dbReference type="ARBA" id="ARBA00022989"/>
    </source>
</evidence>
<keyword evidence="13" id="KW-1185">Reference proteome</keyword>
<evidence type="ECO:0000256" key="10">
    <source>
        <dbReference type="RuleBase" id="RU004181"/>
    </source>
</evidence>
<feature type="active site" evidence="9">
    <location>
        <position position="215"/>
    </location>
</feature>
<dbReference type="PANTHER" id="PTHR33695">
    <property type="entry name" value="LIPOPROTEIN SIGNAL PEPTIDASE"/>
    <property type="match status" value="1"/>
</dbReference>
<proteinExistence type="inferred from homology"/>
<evidence type="ECO:0000313" key="13">
    <source>
        <dbReference type="Proteomes" id="UP000318538"/>
    </source>
</evidence>
<organism evidence="12 13">
    <name type="scientific">Rubripirellula lacrimiformis</name>
    <dbReference type="NCBI Taxonomy" id="1930273"/>
    <lineage>
        <taxon>Bacteria</taxon>
        <taxon>Pseudomonadati</taxon>
        <taxon>Planctomycetota</taxon>
        <taxon>Planctomycetia</taxon>
        <taxon>Pirellulales</taxon>
        <taxon>Pirellulaceae</taxon>
        <taxon>Rubripirellula</taxon>
    </lineage>
</organism>
<feature type="transmembrane region" description="Helical" evidence="9">
    <location>
        <begin position="175"/>
        <end position="194"/>
    </location>
</feature>
<reference evidence="12 13" key="1">
    <citation type="submission" date="2019-02" db="EMBL/GenBank/DDBJ databases">
        <title>Deep-cultivation of Planctomycetes and their phenomic and genomic characterization uncovers novel biology.</title>
        <authorList>
            <person name="Wiegand S."/>
            <person name="Jogler M."/>
            <person name="Boedeker C."/>
            <person name="Pinto D."/>
            <person name="Vollmers J."/>
            <person name="Rivas-Marin E."/>
            <person name="Kohn T."/>
            <person name="Peeters S.H."/>
            <person name="Heuer A."/>
            <person name="Rast P."/>
            <person name="Oberbeckmann S."/>
            <person name="Bunk B."/>
            <person name="Jeske O."/>
            <person name="Meyerdierks A."/>
            <person name="Storesund J.E."/>
            <person name="Kallscheuer N."/>
            <person name="Luecker S."/>
            <person name="Lage O.M."/>
            <person name="Pohl T."/>
            <person name="Merkel B.J."/>
            <person name="Hornburger P."/>
            <person name="Mueller R.-W."/>
            <person name="Bruemmer F."/>
            <person name="Labrenz M."/>
            <person name="Spormann A.M."/>
            <person name="Op den Camp H."/>
            <person name="Overmann J."/>
            <person name="Amann R."/>
            <person name="Jetten M.S.M."/>
            <person name="Mascher T."/>
            <person name="Medema M.H."/>
            <person name="Devos D.P."/>
            <person name="Kaster A.-K."/>
            <person name="Ovreas L."/>
            <person name="Rohde M."/>
            <person name="Galperin M.Y."/>
            <person name="Jogler C."/>
        </authorList>
    </citation>
    <scope>NUCLEOTIDE SEQUENCE [LARGE SCALE GENOMIC DNA]</scope>
    <source>
        <strain evidence="12 13">K22_7</strain>
    </source>
</reference>
<feature type="compositionally biased region" description="Basic and acidic residues" evidence="11">
    <location>
        <begin position="266"/>
        <end position="288"/>
    </location>
</feature>
<dbReference type="AlphaFoldDB" id="A0A517N6C5"/>
<keyword evidence="4 9" id="KW-0812">Transmembrane</keyword>
<keyword evidence="2 9" id="KW-1003">Cell membrane</keyword>
<evidence type="ECO:0000256" key="3">
    <source>
        <dbReference type="ARBA" id="ARBA00022670"/>
    </source>
</evidence>
<evidence type="ECO:0000256" key="4">
    <source>
        <dbReference type="ARBA" id="ARBA00022692"/>
    </source>
</evidence>
<evidence type="ECO:0000256" key="8">
    <source>
        <dbReference type="ARBA" id="ARBA00023136"/>
    </source>
</evidence>
<dbReference type="PANTHER" id="PTHR33695:SF1">
    <property type="entry name" value="LIPOPROTEIN SIGNAL PEPTIDASE"/>
    <property type="match status" value="1"/>
</dbReference>
<feature type="transmembrane region" description="Helical" evidence="9">
    <location>
        <begin position="89"/>
        <end position="111"/>
    </location>
</feature>
<dbReference type="GO" id="GO:0004190">
    <property type="term" value="F:aspartic-type endopeptidase activity"/>
    <property type="evidence" value="ECO:0007669"/>
    <property type="project" value="UniProtKB-UniRule"/>
</dbReference>
<sequence length="288" mass="30803">MAMNSGKFGLTCVSKPVWAIGLANSTVKPAQHDPELGGFPLQLRFDSGAQPIPPPARPTAITIPPAMNSATPELDSSAASSLAVPKSRVVWFVALATLGAVADLATKSAIFQWRGLPGMNDPWWIIDGVLGIETAVNIGAVFGIGAGKGLFFAAFSIVAAIGILVWLFVYRAAQSLWLTVALGMITGGIIGNLYDRLGMWWLDGYPPQWQSGVRDWILFRIEGFPGLDPWPNFNIADSLLVVGAGMLMYQSFFPGQLDSPQPDSNGKNDKQPAESKNAEAKHDHVAKS</sequence>
<name>A0A517N6C5_9BACT</name>
<accession>A0A517N6C5</accession>
<evidence type="ECO:0000256" key="6">
    <source>
        <dbReference type="ARBA" id="ARBA00022801"/>
    </source>
</evidence>
<dbReference type="EC" id="3.4.23.36" evidence="9"/>
<dbReference type="UniPathway" id="UPA00665"/>
<dbReference type="PRINTS" id="PR00781">
    <property type="entry name" value="LIPOSIGPTASE"/>
</dbReference>
<dbReference type="GO" id="GO:0005886">
    <property type="term" value="C:plasma membrane"/>
    <property type="evidence" value="ECO:0007669"/>
    <property type="project" value="UniProtKB-SubCell"/>
</dbReference>
<evidence type="ECO:0000256" key="11">
    <source>
        <dbReference type="SAM" id="MobiDB-lite"/>
    </source>
</evidence>
<dbReference type="Proteomes" id="UP000318538">
    <property type="component" value="Chromosome"/>
</dbReference>
<feature type="active site" evidence="9">
    <location>
        <position position="237"/>
    </location>
</feature>
<keyword evidence="3 9" id="KW-0645">Protease</keyword>
<keyword evidence="8 9" id="KW-0472">Membrane</keyword>
<keyword evidence="7 9" id="KW-1133">Transmembrane helix</keyword>
<dbReference type="Pfam" id="PF01252">
    <property type="entry name" value="Peptidase_A8"/>
    <property type="match status" value="1"/>
</dbReference>
<evidence type="ECO:0000256" key="5">
    <source>
        <dbReference type="ARBA" id="ARBA00022750"/>
    </source>
</evidence>
<dbReference type="InterPro" id="IPR001872">
    <property type="entry name" value="Peptidase_A8"/>
</dbReference>
<comment type="function">
    <text evidence="9">This protein specifically catalyzes the removal of signal peptides from prolipoproteins.</text>
</comment>
<comment type="subcellular location">
    <subcellularLocation>
        <location evidence="9">Cell membrane</location>
        <topology evidence="9">Multi-pass membrane protein</topology>
    </subcellularLocation>
</comment>
<keyword evidence="12" id="KW-0449">Lipoprotein</keyword>
<evidence type="ECO:0000256" key="2">
    <source>
        <dbReference type="ARBA" id="ARBA00022475"/>
    </source>
</evidence>
<keyword evidence="5 9" id="KW-0064">Aspartyl protease</keyword>
<feature type="region of interest" description="Disordered" evidence="11">
    <location>
        <begin position="256"/>
        <end position="288"/>
    </location>
</feature>
<dbReference type="KEGG" id="rlc:K227x_09360"/>
<comment type="similarity">
    <text evidence="1 9 10">Belongs to the peptidase A8 family.</text>
</comment>
<evidence type="ECO:0000313" key="12">
    <source>
        <dbReference type="EMBL" id="QDT02558.1"/>
    </source>
</evidence>